<name>A0ABW1UFH4_9LACO</name>
<protein>
    <submittedName>
        <fullName evidence="1">Uncharacterized protein</fullName>
    </submittedName>
</protein>
<reference evidence="2" key="1">
    <citation type="journal article" date="2019" name="Int. J. Syst. Evol. Microbiol.">
        <title>The Global Catalogue of Microorganisms (GCM) 10K type strain sequencing project: providing services to taxonomists for standard genome sequencing and annotation.</title>
        <authorList>
            <consortium name="The Broad Institute Genomics Platform"/>
            <consortium name="The Broad Institute Genome Sequencing Center for Infectious Disease"/>
            <person name="Wu L."/>
            <person name="Ma J."/>
        </authorList>
    </citation>
    <scope>NUCLEOTIDE SEQUENCE [LARGE SCALE GENOMIC DNA]</scope>
    <source>
        <strain evidence="2">CCM 8934</strain>
    </source>
</reference>
<keyword evidence="2" id="KW-1185">Reference proteome</keyword>
<dbReference type="RefSeq" id="WP_137607491.1">
    <property type="nucleotide sequence ID" value="NZ_BJDH01000005.1"/>
</dbReference>
<evidence type="ECO:0000313" key="1">
    <source>
        <dbReference type="EMBL" id="MFC6293984.1"/>
    </source>
</evidence>
<proteinExistence type="predicted"/>
<dbReference type="EMBL" id="JBHSSB010000004">
    <property type="protein sequence ID" value="MFC6293984.1"/>
    <property type="molecule type" value="Genomic_DNA"/>
</dbReference>
<evidence type="ECO:0000313" key="2">
    <source>
        <dbReference type="Proteomes" id="UP001596227"/>
    </source>
</evidence>
<dbReference type="Proteomes" id="UP001596227">
    <property type="component" value="Unassembled WGS sequence"/>
</dbReference>
<comment type="caution">
    <text evidence="1">The sequence shown here is derived from an EMBL/GenBank/DDBJ whole genome shotgun (WGS) entry which is preliminary data.</text>
</comment>
<accession>A0ABW1UFH4</accession>
<sequence>MQNKQSSLQIVSKSLQTSYRQFMADFTSPAEVVAPLLPQMPAFQLNLFLEKAQTNHYQIMLQMQPSLTETRPYNIHGILKTLASGQLVLVNRREHLTHLIDPEQIRYLKRA</sequence>
<organism evidence="1 2">
    <name type="scientific">Lactiplantibacillus daoliensis</name>
    <dbReference type="NCBI Taxonomy" id="2559916"/>
    <lineage>
        <taxon>Bacteria</taxon>
        <taxon>Bacillati</taxon>
        <taxon>Bacillota</taxon>
        <taxon>Bacilli</taxon>
        <taxon>Lactobacillales</taxon>
        <taxon>Lactobacillaceae</taxon>
        <taxon>Lactiplantibacillus</taxon>
    </lineage>
</organism>
<gene>
    <name evidence="1" type="ORF">ACFQH1_01870</name>
</gene>